<accession>A0A9D4GI70</accession>
<reference evidence="1" key="2">
    <citation type="submission" date="2020-11" db="EMBL/GenBank/DDBJ databases">
        <authorList>
            <person name="McCartney M.A."/>
            <person name="Auch B."/>
            <person name="Kono T."/>
            <person name="Mallez S."/>
            <person name="Becker A."/>
            <person name="Gohl D.M."/>
            <person name="Silverstein K.A.T."/>
            <person name="Koren S."/>
            <person name="Bechman K.B."/>
            <person name="Herman A."/>
            <person name="Abrahante J.E."/>
            <person name="Garbe J."/>
        </authorList>
    </citation>
    <scope>NUCLEOTIDE SEQUENCE</scope>
    <source>
        <strain evidence="1">Duluth1</strain>
        <tissue evidence="1">Whole animal</tissue>
    </source>
</reference>
<dbReference type="AlphaFoldDB" id="A0A9D4GI70"/>
<organism evidence="1 2">
    <name type="scientific">Dreissena polymorpha</name>
    <name type="common">Zebra mussel</name>
    <name type="synonym">Mytilus polymorpha</name>
    <dbReference type="NCBI Taxonomy" id="45954"/>
    <lineage>
        <taxon>Eukaryota</taxon>
        <taxon>Metazoa</taxon>
        <taxon>Spiralia</taxon>
        <taxon>Lophotrochozoa</taxon>
        <taxon>Mollusca</taxon>
        <taxon>Bivalvia</taxon>
        <taxon>Autobranchia</taxon>
        <taxon>Heteroconchia</taxon>
        <taxon>Euheterodonta</taxon>
        <taxon>Imparidentia</taxon>
        <taxon>Neoheterodontei</taxon>
        <taxon>Myida</taxon>
        <taxon>Dreissenoidea</taxon>
        <taxon>Dreissenidae</taxon>
        <taxon>Dreissena</taxon>
    </lineage>
</organism>
<reference evidence="1" key="1">
    <citation type="journal article" date="2019" name="bioRxiv">
        <title>The Genome of the Zebra Mussel, Dreissena polymorpha: A Resource for Invasive Species Research.</title>
        <authorList>
            <person name="McCartney M.A."/>
            <person name="Auch B."/>
            <person name="Kono T."/>
            <person name="Mallez S."/>
            <person name="Zhang Y."/>
            <person name="Obille A."/>
            <person name="Becker A."/>
            <person name="Abrahante J.E."/>
            <person name="Garbe J."/>
            <person name="Badalamenti J.P."/>
            <person name="Herman A."/>
            <person name="Mangelson H."/>
            <person name="Liachko I."/>
            <person name="Sullivan S."/>
            <person name="Sone E.D."/>
            <person name="Koren S."/>
            <person name="Silverstein K.A.T."/>
            <person name="Beckman K.B."/>
            <person name="Gohl D.M."/>
        </authorList>
    </citation>
    <scope>NUCLEOTIDE SEQUENCE</scope>
    <source>
        <strain evidence="1">Duluth1</strain>
        <tissue evidence="1">Whole animal</tissue>
    </source>
</reference>
<dbReference type="Proteomes" id="UP000828390">
    <property type="component" value="Unassembled WGS sequence"/>
</dbReference>
<proteinExistence type="predicted"/>
<name>A0A9D4GI70_DREPO</name>
<comment type="caution">
    <text evidence="1">The sequence shown here is derived from an EMBL/GenBank/DDBJ whole genome shotgun (WGS) entry which is preliminary data.</text>
</comment>
<evidence type="ECO:0000313" key="1">
    <source>
        <dbReference type="EMBL" id="KAH3817343.1"/>
    </source>
</evidence>
<evidence type="ECO:0000313" key="2">
    <source>
        <dbReference type="Proteomes" id="UP000828390"/>
    </source>
</evidence>
<protein>
    <submittedName>
        <fullName evidence="1">Uncharacterized protein</fullName>
    </submittedName>
</protein>
<dbReference type="EMBL" id="JAIWYP010000005">
    <property type="protein sequence ID" value="KAH3817343.1"/>
    <property type="molecule type" value="Genomic_DNA"/>
</dbReference>
<keyword evidence="2" id="KW-1185">Reference proteome</keyword>
<sequence length="58" mass="6778">MEQLTINTFRTCQLWNNCQAIPFSPVNYGTTDNVNLPHLSTMEQLTINTFLTCQRWNN</sequence>
<gene>
    <name evidence="1" type="ORF">DPMN_118876</name>
</gene>